<evidence type="ECO:0000313" key="3">
    <source>
        <dbReference type="Proteomes" id="UP000034591"/>
    </source>
</evidence>
<accession>A0A0G0HH49</accession>
<evidence type="ECO:0000256" key="1">
    <source>
        <dbReference type="SAM" id="Coils"/>
    </source>
</evidence>
<dbReference type="EMBL" id="LBTI01000007">
    <property type="protein sequence ID" value="KKQ37865.1"/>
    <property type="molecule type" value="Genomic_DNA"/>
</dbReference>
<gene>
    <name evidence="2" type="ORF">US53_C0007G0004</name>
</gene>
<dbReference type="AlphaFoldDB" id="A0A0G0HH49"/>
<keyword evidence="1" id="KW-0175">Coiled coil</keyword>
<protein>
    <submittedName>
        <fullName evidence="2">Uncharacterized protein</fullName>
    </submittedName>
</protein>
<sequence>MKYNRKISKNSIDEGGFTEFNVSMTLTKKDLDNIDSRIDKRLKKQKTEILAKMDSQKQDILEEMDSQKQDILEEMDSQKQDILEEMDNKFQNLKSDFFERIDPILKEVITAREERPLIENRLEALEEIHPSGKHVLSPQT</sequence>
<name>A0A0G0HH49_9BACT</name>
<dbReference type="STRING" id="1618545.US53_C0007G0004"/>
<dbReference type="Proteomes" id="UP000034591">
    <property type="component" value="Unassembled WGS sequence"/>
</dbReference>
<organism evidence="2 3">
    <name type="scientific">Candidatus Woesebacteria bacterium GW2011_GWA1_37_7</name>
    <dbReference type="NCBI Taxonomy" id="1618545"/>
    <lineage>
        <taxon>Bacteria</taxon>
        <taxon>Candidatus Woeseibacteriota</taxon>
    </lineage>
</organism>
<evidence type="ECO:0000313" key="2">
    <source>
        <dbReference type="EMBL" id="KKQ37865.1"/>
    </source>
</evidence>
<feature type="coiled-coil region" evidence="1">
    <location>
        <begin position="50"/>
        <end position="92"/>
    </location>
</feature>
<proteinExistence type="predicted"/>
<comment type="caution">
    <text evidence="2">The sequence shown here is derived from an EMBL/GenBank/DDBJ whole genome shotgun (WGS) entry which is preliminary data.</text>
</comment>
<reference evidence="2 3" key="1">
    <citation type="journal article" date="2015" name="Nature">
        <title>rRNA introns, odd ribosomes, and small enigmatic genomes across a large radiation of phyla.</title>
        <authorList>
            <person name="Brown C.T."/>
            <person name="Hug L.A."/>
            <person name="Thomas B.C."/>
            <person name="Sharon I."/>
            <person name="Castelle C.J."/>
            <person name="Singh A."/>
            <person name="Wilkins M.J."/>
            <person name="Williams K.H."/>
            <person name="Banfield J.F."/>
        </authorList>
    </citation>
    <scope>NUCLEOTIDE SEQUENCE [LARGE SCALE GENOMIC DNA]</scope>
</reference>